<proteinExistence type="predicted"/>
<evidence type="ECO:0000313" key="3">
    <source>
        <dbReference type="Proteomes" id="UP000717585"/>
    </source>
</evidence>
<protein>
    <submittedName>
        <fullName evidence="2">Uncharacterized protein</fullName>
    </submittedName>
</protein>
<reference evidence="2" key="1">
    <citation type="submission" date="2021-05" db="EMBL/GenBank/DDBJ databases">
        <title>A free-living protist that lacks canonical eukaryotic 1 DNA replication and segregation systems.</title>
        <authorList>
            <person name="Salas-Leiva D.E."/>
            <person name="Tromer E.C."/>
            <person name="Curtis B.A."/>
            <person name="Jerlstrom-Hultqvist J."/>
            <person name="Kolisko M."/>
            <person name="Yi Z."/>
            <person name="Salas-Leiva J.S."/>
            <person name="Gallot-Lavallee L."/>
            <person name="Kops G.J.P.L."/>
            <person name="Archibald J.M."/>
            <person name="Simpson A.G.B."/>
            <person name="Roger A.J."/>
        </authorList>
    </citation>
    <scope>NUCLEOTIDE SEQUENCE</scope>
    <source>
        <strain evidence="2">BICM</strain>
    </source>
</reference>
<dbReference type="AlphaFoldDB" id="A0A8J6E2G2"/>
<dbReference type="Proteomes" id="UP000717585">
    <property type="component" value="Unassembled WGS sequence"/>
</dbReference>
<keyword evidence="3" id="KW-1185">Reference proteome</keyword>
<feature type="compositionally biased region" description="Low complexity" evidence="1">
    <location>
        <begin position="265"/>
        <end position="281"/>
    </location>
</feature>
<dbReference type="Pfam" id="PF15669">
    <property type="entry name" value="CCDC24"/>
    <property type="match status" value="1"/>
</dbReference>
<sequence>MDDSKVDEILEREFPYSLLIWEQLKPYVPPPEVPEIELMLGRVVDDNRGHLDHLRALFTVLLDIEERNDERQDHLDSEQSKLSAGLKLFTNPQRAFLQKRIDMLMDALKINGRASVDAEARYASLTAQGSRNVRSADPHRPRARTATPRPSTESANGSRSLGLGVVGYVNVNDLHKVEDTLAKLLQAEASFLQEQQEWLEACLNDEVDRHLTLKTTTPSAPKVASTEELRAFAAELESALGPTSIKPVLAPVTSPSARPKPPATLPSLASAPGLPKAAPGPRVSRARQRLYTARTEADGI</sequence>
<dbReference type="InterPro" id="IPR031367">
    <property type="entry name" value="CCDC24"/>
</dbReference>
<evidence type="ECO:0000256" key="1">
    <source>
        <dbReference type="SAM" id="MobiDB-lite"/>
    </source>
</evidence>
<evidence type="ECO:0000313" key="2">
    <source>
        <dbReference type="EMBL" id="KAG9397599.1"/>
    </source>
</evidence>
<accession>A0A8J6E2G2</accession>
<dbReference type="EMBL" id="JAHDYR010000001">
    <property type="protein sequence ID" value="KAG9397599.1"/>
    <property type="molecule type" value="Genomic_DNA"/>
</dbReference>
<feature type="region of interest" description="Disordered" evidence="1">
    <location>
        <begin position="127"/>
        <end position="159"/>
    </location>
</feature>
<organism evidence="2 3">
    <name type="scientific">Carpediemonas membranifera</name>
    <dbReference type="NCBI Taxonomy" id="201153"/>
    <lineage>
        <taxon>Eukaryota</taxon>
        <taxon>Metamonada</taxon>
        <taxon>Carpediemonas-like organisms</taxon>
        <taxon>Carpediemonas</taxon>
    </lineage>
</organism>
<comment type="caution">
    <text evidence="2">The sequence shown here is derived from an EMBL/GenBank/DDBJ whole genome shotgun (WGS) entry which is preliminary data.</text>
</comment>
<gene>
    <name evidence="2" type="ORF">J8273_0729</name>
</gene>
<name>A0A8J6E2G2_9EUKA</name>
<feature type="region of interest" description="Disordered" evidence="1">
    <location>
        <begin position="251"/>
        <end position="300"/>
    </location>
</feature>